<sequence>MIPNIKKHMDFSNISDKAQLNLDAFNGLCVKLDVINFVTKITMESSQLIQASFGDIKDILGDIEQIRSEIINLNAKLSQTEQLYQTVAQSDRSRLLAHAGKNIKASADTAIKSKQDEYNALEQKYRAQLVHAQTEYAKTSTKLQTTQFTQSMSSYKAQKEQDFWAQIKVGSQPKTEFLKKNIAQSANNKMAVSTTSSKLLEPKQTTSIKKLGNIALDDKQPNNTKYQNIVIMENEDYF</sequence>
<keyword evidence="3" id="KW-1185">Reference proteome</keyword>
<dbReference type="AlphaFoldDB" id="A0A2T9YZT5"/>
<proteinExistence type="predicted"/>
<evidence type="ECO:0000256" key="1">
    <source>
        <dbReference type="SAM" id="Coils"/>
    </source>
</evidence>
<dbReference type="EMBL" id="MBFR01000006">
    <property type="protein sequence ID" value="PVU97850.1"/>
    <property type="molecule type" value="Genomic_DNA"/>
</dbReference>
<feature type="coiled-coil region" evidence="1">
    <location>
        <begin position="56"/>
        <end position="124"/>
    </location>
</feature>
<name>A0A2T9YZT5_9FUNG</name>
<accession>A0A2T9YZT5</accession>
<evidence type="ECO:0000313" key="2">
    <source>
        <dbReference type="EMBL" id="PVU97850.1"/>
    </source>
</evidence>
<organism evidence="2 3">
    <name type="scientific">Smittium simulii</name>
    <dbReference type="NCBI Taxonomy" id="133385"/>
    <lineage>
        <taxon>Eukaryota</taxon>
        <taxon>Fungi</taxon>
        <taxon>Fungi incertae sedis</taxon>
        <taxon>Zoopagomycota</taxon>
        <taxon>Kickxellomycotina</taxon>
        <taxon>Harpellomycetes</taxon>
        <taxon>Harpellales</taxon>
        <taxon>Legeriomycetaceae</taxon>
        <taxon>Smittium</taxon>
    </lineage>
</organism>
<reference evidence="2 3" key="1">
    <citation type="journal article" date="2018" name="MBio">
        <title>Comparative Genomics Reveals the Core Gene Toolbox for the Fungus-Insect Symbiosis.</title>
        <authorList>
            <person name="Wang Y."/>
            <person name="Stata M."/>
            <person name="Wang W."/>
            <person name="Stajich J.E."/>
            <person name="White M.M."/>
            <person name="Moncalvo J.M."/>
        </authorList>
    </citation>
    <scope>NUCLEOTIDE SEQUENCE [LARGE SCALE GENOMIC DNA]</scope>
    <source>
        <strain evidence="2 3">SWE-8-4</strain>
    </source>
</reference>
<comment type="caution">
    <text evidence="2">The sequence shown here is derived from an EMBL/GenBank/DDBJ whole genome shotgun (WGS) entry which is preliminary data.</text>
</comment>
<dbReference type="Proteomes" id="UP000245383">
    <property type="component" value="Unassembled WGS sequence"/>
</dbReference>
<protein>
    <submittedName>
        <fullName evidence="2">Uncharacterized protein</fullName>
    </submittedName>
</protein>
<keyword evidence="1" id="KW-0175">Coiled coil</keyword>
<evidence type="ECO:0000313" key="3">
    <source>
        <dbReference type="Proteomes" id="UP000245383"/>
    </source>
</evidence>
<gene>
    <name evidence="2" type="ORF">BB561_000244</name>
</gene>